<keyword evidence="1" id="KW-0812">Transmembrane</keyword>
<dbReference type="OrthoDB" id="3801532at2759"/>
<keyword evidence="4" id="KW-1185">Reference proteome</keyword>
<dbReference type="Pfam" id="PF24864">
    <property type="entry name" value="DUF7730"/>
    <property type="match status" value="1"/>
</dbReference>
<name>A0A6A6WVU5_9PLEO</name>
<protein>
    <recommendedName>
        <fullName evidence="2">DUF7730 domain-containing protein</fullName>
    </recommendedName>
</protein>
<dbReference type="InterPro" id="IPR056632">
    <property type="entry name" value="DUF7730"/>
</dbReference>
<evidence type="ECO:0000259" key="2">
    <source>
        <dbReference type="Pfam" id="PF24864"/>
    </source>
</evidence>
<dbReference type="PANTHER" id="PTHR38790">
    <property type="entry name" value="2EXR DOMAIN-CONTAINING PROTEIN-RELATED"/>
    <property type="match status" value="1"/>
</dbReference>
<gene>
    <name evidence="3" type="ORF">K505DRAFT_421381</name>
</gene>
<keyword evidence="1" id="KW-1133">Transmembrane helix</keyword>
<dbReference type="AlphaFoldDB" id="A0A6A6WVU5"/>
<dbReference type="PANTHER" id="PTHR38790:SF4">
    <property type="entry name" value="2EXR DOMAIN-CONTAINING PROTEIN"/>
    <property type="match status" value="1"/>
</dbReference>
<sequence>MGMKTDKWTCWKSDHPYIYGIGAAVGNVLCCLVCCPLFCLNCVARNCARRCEPRSAIKEKEVRRARERIKNVHWSQREEMLQTRRRNPSVDGMNERAKDQAQSPLFAALPPELRLKIYEMVLCATGSLHVYEPNDRNNPALMRSFLCSISRQGQVSHEKCHSARRRRPLSLLMSCRKIYREAINILYSHNVLSFSDNTVCENFTRYILPQRVQSIKEVTFSVRADPRLRILPDQVSTLIGIMPQLRQLTVVFQEIEQNSMTNSTIESTLRDLSSHRREGLRMYFLVDVDPVKYIEQIDEDAQNRLCLYGRWPVGELIPILED</sequence>
<feature type="domain" description="DUF7730" evidence="2">
    <location>
        <begin position="99"/>
        <end position="222"/>
    </location>
</feature>
<dbReference type="Proteomes" id="UP000799757">
    <property type="component" value="Unassembled WGS sequence"/>
</dbReference>
<keyword evidence="1" id="KW-0472">Membrane</keyword>
<proteinExistence type="predicted"/>
<organism evidence="3 4">
    <name type="scientific">Melanomma pulvis-pyrius CBS 109.77</name>
    <dbReference type="NCBI Taxonomy" id="1314802"/>
    <lineage>
        <taxon>Eukaryota</taxon>
        <taxon>Fungi</taxon>
        <taxon>Dikarya</taxon>
        <taxon>Ascomycota</taxon>
        <taxon>Pezizomycotina</taxon>
        <taxon>Dothideomycetes</taxon>
        <taxon>Pleosporomycetidae</taxon>
        <taxon>Pleosporales</taxon>
        <taxon>Melanommataceae</taxon>
        <taxon>Melanomma</taxon>
    </lineage>
</organism>
<evidence type="ECO:0000313" key="3">
    <source>
        <dbReference type="EMBL" id="KAF2788034.1"/>
    </source>
</evidence>
<reference evidence="3" key="1">
    <citation type="journal article" date="2020" name="Stud. Mycol.">
        <title>101 Dothideomycetes genomes: a test case for predicting lifestyles and emergence of pathogens.</title>
        <authorList>
            <person name="Haridas S."/>
            <person name="Albert R."/>
            <person name="Binder M."/>
            <person name="Bloem J."/>
            <person name="Labutti K."/>
            <person name="Salamov A."/>
            <person name="Andreopoulos B."/>
            <person name="Baker S."/>
            <person name="Barry K."/>
            <person name="Bills G."/>
            <person name="Bluhm B."/>
            <person name="Cannon C."/>
            <person name="Castanera R."/>
            <person name="Culley D."/>
            <person name="Daum C."/>
            <person name="Ezra D."/>
            <person name="Gonzalez J."/>
            <person name="Henrissat B."/>
            <person name="Kuo A."/>
            <person name="Liang C."/>
            <person name="Lipzen A."/>
            <person name="Lutzoni F."/>
            <person name="Magnuson J."/>
            <person name="Mondo S."/>
            <person name="Nolan M."/>
            <person name="Ohm R."/>
            <person name="Pangilinan J."/>
            <person name="Park H.-J."/>
            <person name="Ramirez L."/>
            <person name="Alfaro M."/>
            <person name="Sun H."/>
            <person name="Tritt A."/>
            <person name="Yoshinaga Y."/>
            <person name="Zwiers L.-H."/>
            <person name="Turgeon B."/>
            <person name="Goodwin S."/>
            <person name="Spatafora J."/>
            <person name="Crous P."/>
            <person name="Grigoriev I."/>
        </authorList>
    </citation>
    <scope>NUCLEOTIDE SEQUENCE</scope>
    <source>
        <strain evidence="3">CBS 109.77</strain>
    </source>
</reference>
<evidence type="ECO:0000256" key="1">
    <source>
        <dbReference type="SAM" id="Phobius"/>
    </source>
</evidence>
<dbReference type="EMBL" id="MU002254">
    <property type="protein sequence ID" value="KAF2788034.1"/>
    <property type="molecule type" value="Genomic_DNA"/>
</dbReference>
<accession>A0A6A6WVU5</accession>
<evidence type="ECO:0000313" key="4">
    <source>
        <dbReference type="Proteomes" id="UP000799757"/>
    </source>
</evidence>
<feature type="transmembrane region" description="Helical" evidence="1">
    <location>
        <begin position="17"/>
        <end position="40"/>
    </location>
</feature>